<dbReference type="SUPFAM" id="SSF110738">
    <property type="entry name" value="Glycerate kinase I"/>
    <property type="match status" value="1"/>
</dbReference>
<dbReference type="PANTHER" id="PTHR21599:SF0">
    <property type="entry name" value="GLYCERATE KINASE"/>
    <property type="match status" value="1"/>
</dbReference>
<dbReference type="InterPro" id="IPR036129">
    <property type="entry name" value="Glycerate_kinase_sf"/>
</dbReference>
<dbReference type="Gene3D" id="3.90.1510.10">
    <property type="entry name" value="Glycerate kinase, domain 2"/>
    <property type="match status" value="1"/>
</dbReference>
<dbReference type="GO" id="GO:0016301">
    <property type="term" value="F:kinase activity"/>
    <property type="evidence" value="ECO:0007669"/>
    <property type="project" value="UniProtKB-KW"/>
</dbReference>
<dbReference type="InterPro" id="IPR018193">
    <property type="entry name" value="Glyc_kinase_flavodox-like_fold"/>
</dbReference>
<accession>A0ABR5PZ33</accession>
<evidence type="ECO:0000256" key="2">
    <source>
        <dbReference type="ARBA" id="ARBA00022679"/>
    </source>
</evidence>
<keyword evidence="3 4" id="KW-0418">Kinase</keyword>
<dbReference type="Gene3D" id="3.40.50.10350">
    <property type="entry name" value="Glycerate kinase, domain 1"/>
    <property type="match status" value="1"/>
</dbReference>
<evidence type="ECO:0000256" key="1">
    <source>
        <dbReference type="ARBA" id="ARBA00006284"/>
    </source>
</evidence>
<evidence type="ECO:0000256" key="3">
    <source>
        <dbReference type="ARBA" id="ARBA00022777"/>
    </source>
</evidence>
<dbReference type="GeneID" id="84904828"/>
<dbReference type="InterPro" id="IPR018197">
    <property type="entry name" value="Glycerate_kinase_RE-like"/>
</dbReference>
<dbReference type="InterPro" id="IPR004381">
    <property type="entry name" value="Glycerate_kinase"/>
</dbReference>
<comment type="caution">
    <text evidence="5">The sequence shown here is derived from an EMBL/GenBank/DDBJ whole genome shotgun (WGS) entry which is preliminary data.</text>
</comment>
<dbReference type="Pfam" id="PF02595">
    <property type="entry name" value="Gly_kinase"/>
    <property type="match status" value="1"/>
</dbReference>
<evidence type="ECO:0000313" key="6">
    <source>
        <dbReference type="Proteomes" id="UP000051927"/>
    </source>
</evidence>
<keyword evidence="6" id="KW-1185">Reference proteome</keyword>
<comment type="similarity">
    <text evidence="1 4">Belongs to the glycerate kinase type-1 family.</text>
</comment>
<organism evidence="5 6">
    <name type="scientific">Lancefieldella rimae</name>
    <dbReference type="NCBI Taxonomy" id="1383"/>
    <lineage>
        <taxon>Bacteria</taxon>
        <taxon>Bacillati</taxon>
        <taxon>Actinomycetota</taxon>
        <taxon>Coriobacteriia</taxon>
        <taxon>Coriobacteriales</taxon>
        <taxon>Atopobiaceae</taxon>
        <taxon>Lancefieldella</taxon>
    </lineage>
</organism>
<dbReference type="EMBL" id="JQCP01000004">
    <property type="protein sequence ID" value="KRO01470.1"/>
    <property type="molecule type" value="Genomic_DNA"/>
</dbReference>
<proteinExistence type="inferred from homology"/>
<sequence length="388" mass="40904">MKSPAESSPRTEFSVLLAADSFKGSASSEAIEEYLEAGVLRALPHAQIKKVLIADGGEGTVDAFISGCGGEIKSVQVEDLFGRPIVARLGMLPNGNAVVEMAEAAGIRFSSCTDEDARRASTYGVGQLLRAALDLGVHRIYVGLGGSATSDGGCGMAEALGALFLDALGKPVIRGLEGLPHIAHVDMSHFDRRVYDTEIIALSDVNNPLSGKHGAIYTFGLQKGLLFSRLREYDDWMRHYAHTVSAATKDNHALSAGAGAAGGLGFGLLSFCGASTMLGIQALLDAVHFDEQLRGVNLVITGEGRMDNQTAYGKAPVGVARRATLQGISTYAVVGSHTEDISKVHEAGIQQVFASAPAGLSLEECIKRTPEDVAAAAERAVRFFIRRF</sequence>
<dbReference type="PIRSF" id="PIRSF006078">
    <property type="entry name" value="GlxK"/>
    <property type="match status" value="1"/>
</dbReference>
<evidence type="ECO:0000256" key="4">
    <source>
        <dbReference type="PIRNR" id="PIRNR006078"/>
    </source>
</evidence>
<evidence type="ECO:0000313" key="5">
    <source>
        <dbReference type="EMBL" id="KRO01470.1"/>
    </source>
</evidence>
<name>A0ABR5PZ33_9ACTN</name>
<dbReference type="NCBIfam" id="TIGR00045">
    <property type="entry name" value="glycerate kinase"/>
    <property type="match status" value="1"/>
</dbReference>
<keyword evidence="2 4" id="KW-0808">Transferase</keyword>
<dbReference type="Proteomes" id="UP000051927">
    <property type="component" value="Unassembled WGS sequence"/>
</dbReference>
<reference evidence="5 6" key="1">
    <citation type="journal article" date="2015" name="Genome Announc.">
        <title>Expanding the biotechnology potential of lactobacilli through comparative genomics of 213 strains and associated genera.</title>
        <authorList>
            <person name="Sun Z."/>
            <person name="Harris H.M."/>
            <person name="McCann A."/>
            <person name="Guo C."/>
            <person name="Argimon S."/>
            <person name="Zhang W."/>
            <person name="Yang X."/>
            <person name="Jeffery I.B."/>
            <person name="Cooney J.C."/>
            <person name="Kagawa T.F."/>
            <person name="Liu W."/>
            <person name="Song Y."/>
            <person name="Salvetti E."/>
            <person name="Wrobel A."/>
            <person name="Rasinkangas P."/>
            <person name="Parkhill J."/>
            <person name="Rea M.C."/>
            <person name="O'Sullivan O."/>
            <person name="Ritari J."/>
            <person name="Douillard F.P."/>
            <person name="Paul Ross R."/>
            <person name="Yang R."/>
            <person name="Briner A.E."/>
            <person name="Felis G.E."/>
            <person name="de Vos W.M."/>
            <person name="Barrangou R."/>
            <person name="Klaenhammer T.R."/>
            <person name="Caufield P.W."/>
            <person name="Cui Y."/>
            <person name="Zhang H."/>
            <person name="O'Toole P.W."/>
        </authorList>
    </citation>
    <scope>NUCLEOTIDE SEQUENCE [LARGE SCALE GENOMIC DNA]</scope>
    <source>
        <strain evidence="5 6">DSM 7090</strain>
    </source>
</reference>
<gene>
    <name evidence="5" type="ORF">IV60_GL001340</name>
</gene>
<protein>
    <submittedName>
        <fullName evidence="5">Glycerate kinase</fullName>
    </submittedName>
</protein>
<dbReference type="PANTHER" id="PTHR21599">
    <property type="entry name" value="GLYCERATE KINASE"/>
    <property type="match status" value="1"/>
</dbReference>
<dbReference type="RefSeq" id="WP_003150106.1">
    <property type="nucleotide sequence ID" value="NZ_JQCP01000004.1"/>
</dbReference>